<name>A0A8H7HL43_9AGAM</name>
<proteinExistence type="predicted"/>
<dbReference type="InterPro" id="IPR001810">
    <property type="entry name" value="F-box_dom"/>
</dbReference>
<dbReference type="Proteomes" id="UP000602905">
    <property type="component" value="Unassembled WGS sequence"/>
</dbReference>
<dbReference type="Pfam" id="PF00646">
    <property type="entry name" value="F-box"/>
    <property type="match status" value="1"/>
</dbReference>
<dbReference type="EMBL" id="JACYCD010000367">
    <property type="protein sequence ID" value="KAF8695717.1"/>
    <property type="molecule type" value="Genomic_DNA"/>
</dbReference>
<sequence length="567" mass="64525">MPPRTRSAAHTTSVTTRASLGRVQLAQKPQAKHAPKPKPVTRASPKVTVQVEQKKKNGPARKRARYSGPECDPQGNQAPDIRLLVNLPVEVLIEIARYFHPLDLIMLSRVNKFLRELFMDKRSALIWCSARENHLGLPTCPDEVSEPQYAAMLFTKRCSTCGGYAPREMNPILLIRLCGNCWLEELVDVNRVTDSSLLSVIGGPIPGQNYKWRSWCLYSEAREVKAKLNELNKAGDDEALRKWRSERHSLVEAKRRSAEPLSTWLRNRDRERAKNRDSLKALRQNEIESRLIEIGWGKGDLVCYDGWRRKQWKSMVYTTKRVTDKGKLLVAFPGASEVYTWPECTPLIENDMPHEQFLNEFEAKKTGLQQLIGEWRHRLETQLIAALPKGTLRPTLESSPFTMTIHTTEIVQPVDVLPGDIRKLLRADAIFTTSHIHDHSQVFPTLLTCMSKQWGRLSDAEGVPRQQLLTMTGWTWFAIIWNQSDCGRLTLGNVKSGLPRTLYTSAHTTLIQITRPVHLYGYQPKMIFPLKPLPFLGVGPSVCHVKESVLAPESLPKLSWNMYAMCT</sequence>
<evidence type="ECO:0000256" key="1">
    <source>
        <dbReference type="SAM" id="MobiDB-lite"/>
    </source>
</evidence>
<evidence type="ECO:0000313" key="4">
    <source>
        <dbReference type="Proteomes" id="UP000602905"/>
    </source>
</evidence>
<comment type="caution">
    <text evidence="3">The sequence shown here is derived from an EMBL/GenBank/DDBJ whole genome shotgun (WGS) entry which is preliminary data.</text>
</comment>
<protein>
    <recommendedName>
        <fullName evidence="2">F-box domain-containing protein</fullName>
    </recommendedName>
</protein>
<accession>A0A8H7HL43</accession>
<feature type="domain" description="F-box" evidence="2">
    <location>
        <begin position="81"/>
        <end position="130"/>
    </location>
</feature>
<evidence type="ECO:0000259" key="2">
    <source>
        <dbReference type="PROSITE" id="PS50181"/>
    </source>
</evidence>
<gene>
    <name evidence="3" type="ORF">RHS03_07954</name>
</gene>
<dbReference type="PROSITE" id="PS50181">
    <property type="entry name" value="FBOX"/>
    <property type="match status" value="1"/>
</dbReference>
<evidence type="ECO:0000313" key="3">
    <source>
        <dbReference type="EMBL" id="KAF8695717.1"/>
    </source>
</evidence>
<dbReference type="OrthoDB" id="2322499at2759"/>
<dbReference type="InterPro" id="IPR036047">
    <property type="entry name" value="F-box-like_dom_sf"/>
</dbReference>
<feature type="region of interest" description="Disordered" evidence="1">
    <location>
        <begin position="1"/>
        <end position="74"/>
    </location>
</feature>
<feature type="compositionally biased region" description="Basic residues" evidence="1">
    <location>
        <begin position="56"/>
        <end position="65"/>
    </location>
</feature>
<organism evidence="3 4">
    <name type="scientific">Rhizoctonia solani</name>
    <dbReference type="NCBI Taxonomy" id="456999"/>
    <lineage>
        <taxon>Eukaryota</taxon>
        <taxon>Fungi</taxon>
        <taxon>Dikarya</taxon>
        <taxon>Basidiomycota</taxon>
        <taxon>Agaricomycotina</taxon>
        <taxon>Agaricomycetes</taxon>
        <taxon>Cantharellales</taxon>
        <taxon>Ceratobasidiaceae</taxon>
        <taxon>Rhizoctonia</taxon>
    </lineage>
</organism>
<dbReference type="SUPFAM" id="SSF81383">
    <property type="entry name" value="F-box domain"/>
    <property type="match status" value="1"/>
</dbReference>
<dbReference type="CDD" id="cd09917">
    <property type="entry name" value="F-box_SF"/>
    <property type="match status" value="1"/>
</dbReference>
<feature type="non-terminal residue" evidence="3">
    <location>
        <position position="567"/>
    </location>
</feature>
<dbReference type="AlphaFoldDB" id="A0A8H7HL43"/>
<reference evidence="3" key="1">
    <citation type="submission" date="2020-09" db="EMBL/GenBank/DDBJ databases">
        <title>Comparative genome analyses of four rice-infecting Rhizoctonia solani isolates reveal extensive enrichment of homogalacturonan modification genes.</title>
        <authorList>
            <person name="Lee D.-Y."/>
            <person name="Jeon J."/>
            <person name="Kim K.-T."/>
            <person name="Cheong K."/>
            <person name="Song H."/>
            <person name="Choi G."/>
            <person name="Ko J."/>
            <person name="Opiyo S.O."/>
            <person name="Zuo S."/>
            <person name="Madhav S."/>
            <person name="Lee Y.-H."/>
            <person name="Wang G.-L."/>
        </authorList>
    </citation>
    <scope>NUCLEOTIDE SEQUENCE</scope>
    <source>
        <strain evidence="3">AG1-IA WGL</strain>
    </source>
</reference>
<feature type="compositionally biased region" description="Polar residues" evidence="1">
    <location>
        <begin position="8"/>
        <end position="18"/>
    </location>
</feature>